<dbReference type="AlphaFoldDB" id="A0A392RW61"/>
<evidence type="ECO:0000313" key="1">
    <source>
        <dbReference type="EMBL" id="MCI40873.1"/>
    </source>
</evidence>
<comment type="caution">
    <text evidence="1">The sequence shown here is derived from an EMBL/GenBank/DDBJ whole genome shotgun (WGS) entry which is preliminary data.</text>
</comment>
<dbReference type="Proteomes" id="UP000265520">
    <property type="component" value="Unassembled WGS sequence"/>
</dbReference>
<sequence>NTPVIKELQDDIQRNATAIELIQNEMQVQFCRAEIANAERFGLMHEALKALLKKDKGESSPGAMNSFKPPFQVRSVKLDFLRFD</sequence>
<evidence type="ECO:0000313" key="2">
    <source>
        <dbReference type="Proteomes" id="UP000265520"/>
    </source>
</evidence>
<protein>
    <submittedName>
        <fullName evidence="1">Uncharacterized protein</fullName>
    </submittedName>
</protein>
<dbReference type="EMBL" id="LXQA010284931">
    <property type="protein sequence ID" value="MCI40873.1"/>
    <property type="molecule type" value="Genomic_DNA"/>
</dbReference>
<reference evidence="1 2" key="1">
    <citation type="journal article" date="2018" name="Front. Plant Sci.">
        <title>Red Clover (Trifolium pratense) and Zigzag Clover (T. medium) - A Picture of Genomic Similarities and Differences.</title>
        <authorList>
            <person name="Dluhosova J."/>
            <person name="Istvanek J."/>
            <person name="Nedelnik J."/>
            <person name="Repkova J."/>
        </authorList>
    </citation>
    <scope>NUCLEOTIDE SEQUENCE [LARGE SCALE GENOMIC DNA]</scope>
    <source>
        <strain evidence="2">cv. 10/8</strain>
        <tissue evidence="1">Leaf</tissue>
    </source>
</reference>
<proteinExistence type="predicted"/>
<accession>A0A392RW61</accession>
<keyword evidence="2" id="KW-1185">Reference proteome</keyword>
<organism evidence="1 2">
    <name type="scientific">Trifolium medium</name>
    <dbReference type="NCBI Taxonomy" id="97028"/>
    <lineage>
        <taxon>Eukaryota</taxon>
        <taxon>Viridiplantae</taxon>
        <taxon>Streptophyta</taxon>
        <taxon>Embryophyta</taxon>
        <taxon>Tracheophyta</taxon>
        <taxon>Spermatophyta</taxon>
        <taxon>Magnoliopsida</taxon>
        <taxon>eudicotyledons</taxon>
        <taxon>Gunneridae</taxon>
        <taxon>Pentapetalae</taxon>
        <taxon>rosids</taxon>
        <taxon>fabids</taxon>
        <taxon>Fabales</taxon>
        <taxon>Fabaceae</taxon>
        <taxon>Papilionoideae</taxon>
        <taxon>50 kb inversion clade</taxon>
        <taxon>NPAAA clade</taxon>
        <taxon>Hologalegina</taxon>
        <taxon>IRL clade</taxon>
        <taxon>Trifolieae</taxon>
        <taxon>Trifolium</taxon>
    </lineage>
</organism>
<name>A0A392RW61_9FABA</name>
<feature type="non-terminal residue" evidence="1">
    <location>
        <position position="1"/>
    </location>
</feature>
<feature type="non-terminal residue" evidence="1">
    <location>
        <position position="84"/>
    </location>
</feature>